<accession>A0A9E8CKG2</accession>
<dbReference type="SUPFAM" id="SSF51338">
    <property type="entry name" value="Composite domain of metallo-dependent hydrolases"/>
    <property type="match status" value="1"/>
</dbReference>
<dbReference type="Gene3D" id="2.30.40.10">
    <property type="entry name" value="Urease, subunit C, domain 1"/>
    <property type="match status" value="1"/>
</dbReference>
<dbReference type="Gene3D" id="3.20.20.140">
    <property type="entry name" value="Metal-dependent hydrolases"/>
    <property type="match status" value="1"/>
</dbReference>
<organism evidence="2">
    <name type="scientific">Bosea sp. NBC_00436</name>
    <dbReference type="NCBI Taxonomy" id="2969620"/>
    <lineage>
        <taxon>Bacteria</taxon>
        <taxon>Pseudomonadati</taxon>
        <taxon>Pseudomonadota</taxon>
        <taxon>Alphaproteobacteria</taxon>
        <taxon>Hyphomicrobiales</taxon>
        <taxon>Boseaceae</taxon>
        <taxon>Bosea</taxon>
    </lineage>
</organism>
<dbReference type="CDD" id="cd01300">
    <property type="entry name" value="YtcJ_like"/>
    <property type="match status" value="1"/>
</dbReference>
<dbReference type="SUPFAM" id="SSF51556">
    <property type="entry name" value="Metallo-dependent hydrolases"/>
    <property type="match status" value="1"/>
</dbReference>
<dbReference type="Gene3D" id="3.10.310.70">
    <property type="match status" value="1"/>
</dbReference>
<dbReference type="AlphaFoldDB" id="A0A9E8CKG2"/>
<dbReference type="InterPro" id="IPR011059">
    <property type="entry name" value="Metal-dep_hydrolase_composite"/>
</dbReference>
<evidence type="ECO:0000259" key="1">
    <source>
        <dbReference type="Pfam" id="PF07969"/>
    </source>
</evidence>
<sequence>MPSAFPDAGPSLALVNGRVLGEAGRCEALAIAGNRIAALGSSAEIKALATPATEIVDLAGRTVIPGLIDGHAHLDREGLKSVLPSLADCRSIDDIVARIAAIARTKKPGEWIITMPIGIPPSYEDVLAGIAEHRFPDRHDLDRAAPDNPVYIRSIWGYWRSTLPLVSIANSRALRLAGIDASTMPPAPSIEICRDADGEPSGIFVETNKMPVVEHSLMRRAPHFSASERAGALAASMRLYNRAGTTSVFEGHGIAAEVLDAYRQVRSEGRQTVRASMIFSPAWPSTSAEDCRALLKSWGHWLAGKGLGDAWLGMAGLYGEIDDSVERELRSAAFPQTGWAGFHYNSSLPREALKEVLVEAARNGIRAVGILPNMLDLFAEVDKVAPIAGQRWVLGHVVSLTPDQVKQVAGLGLAVTTHLTAYIYKRGSELVEKLGRERAGEIVPLRSLREAGVPISFGSDNAPLSLFQSLSLAVNRRDRAGALISPEQALTREEALECATLGGAKLTFEDGEKGSIAIGKLADLAVLSADPLSCAPDQLARIESELTIVDGRIVYQTETGAGR</sequence>
<name>A0A9E8CKG2_9HYPH</name>
<dbReference type="PANTHER" id="PTHR22642">
    <property type="entry name" value="IMIDAZOLONEPROPIONASE"/>
    <property type="match status" value="1"/>
</dbReference>
<feature type="domain" description="Amidohydrolase 3" evidence="1">
    <location>
        <begin position="54"/>
        <end position="555"/>
    </location>
</feature>
<proteinExistence type="predicted"/>
<dbReference type="GO" id="GO:0016810">
    <property type="term" value="F:hydrolase activity, acting on carbon-nitrogen (but not peptide) bonds"/>
    <property type="evidence" value="ECO:0007669"/>
    <property type="project" value="InterPro"/>
</dbReference>
<dbReference type="EMBL" id="CP102774">
    <property type="protein sequence ID" value="UZF85675.1"/>
    <property type="molecule type" value="Genomic_DNA"/>
</dbReference>
<reference evidence="2" key="1">
    <citation type="submission" date="2022-08" db="EMBL/GenBank/DDBJ databases">
        <title>Complete Genome Sequences of 2 Bosea sp. soil isolates.</title>
        <authorList>
            <person name="Alvarez Arevalo M."/>
            <person name="Sterndorff E.B."/>
            <person name="Faurdal D."/>
            <person name="Joergensen T.S."/>
            <person name="Weber T."/>
        </authorList>
    </citation>
    <scope>NUCLEOTIDE SEQUENCE</scope>
    <source>
        <strain evidence="2">NBC_00436</strain>
    </source>
</reference>
<protein>
    <submittedName>
        <fullName evidence="2">Amidohydrolase</fullName>
    </submittedName>
</protein>
<dbReference type="Pfam" id="PF07969">
    <property type="entry name" value="Amidohydro_3"/>
    <property type="match status" value="1"/>
</dbReference>
<dbReference type="InterPro" id="IPR032466">
    <property type="entry name" value="Metal_Hydrolase"/>
</dbReference>
<dbReference type="InterPro" id="IPR033932">
    <property type="entry name" value="YtcJ-like"/>
</dbReference>
<gene>
    <name evidence="2" type="ORF">NWE54_17840</name>
</gene>
<dbReference type="InterPro" id="IPR013108">
    <property type="entry name" value="Amidohydro_3"/>
</dbReference>
<dbReference type="PANTHER" id="PTHR22642:SF2">
    <property type="entry name" value="PROTEIN LONG AFTER FAR-RED 3"/>
    <property type="match status" value="1"/>
</dbReference>
<evidence type="ECO:0000313" key="2">
    <source>
        <dbReference type="EMBL" id="UZF85675.1"/>
    </source>
</evidence>